<dbReference type="Proteomes" id="UP001189624">
    <property type="component" value="Chromosome 9"/>
</dbReference>
<dbReference type="AlphaFoldDB" id="A0AA86T4N7"/>
<evidence type="ECO:0000313" key="2">
    <source>
        <dbReference type="EMBL" id="CAJ1973905.1"/>
    </source>
</evidence>
<accession>A0AA86T4N7</accession>
<dbReference type="Gramene" id="rna-AYBTSS11_LOCUS25972">
    <property type="protein sequence ID" value="CAJ1973905.1"/>
    <property type="gene ID" value="gene-AYBTSS11_LOCUS25972"/>
</dbReference>
<organism evidence="2 3">
    <name type="scientific">Sphenostylis stenocarpa</name>
    <dbReference type="NCBI Taxonomy" id="92480"/>
    <lineage>
        <taxon>Eukaryota</taxon>
        <taxon>Viridiplantae</taxon>
        <taxon>Streptophyta</taxon>
        <taxon>Embryophyta</taxon>
        <taxon>Tracheophyta</taxon>
        <taxon>Spermatophyta</taxon>
        <taxon>Magnoliopsida</taxon>
        <taxon>eudicotyledons</taxon>
        <taxon>Gunneridae</taxon>
        <taxon>Pentapetalae</taxon>
        <taxon>rosids</taxon>
        <taxon>fabids</taxon>
        <taxon>Fabales</taxon>
        <taxon>Fabaceae</taxon>
        <taxon>Papilionoideae</taxon>
        <taxon>50 kb inversion clade</taxon>
        <taxon>NPAAA clade</taxon>
        <taxon>indigoferoid/millettioid clade</taxon>
        <taxon>Phaseoleae</taxon>
        <taxon>Sphenostylis</taxon>
    </lineage>
</organism>
<protein>
    <submittedName>
        <fullName evidence="2">Uncharacterized protein</fullName>
    </submittedName>
</protein>
<sequence>MSSAEKEGRHACDGDVSVEEGAHGSTPLHSATWHSPTSGRWCGHKGHVIEKDGWCVTVSATMREKVRDRKDEVAAEARSSKRMCVLMQLVRNIHVERQLSKCHTLVAITDSNCLVRASCINLPFQTEDKCE</sequence>
<reference evidence="2" key="1">
    <citation type="submission" date="2023-10" db="EMBL/GenBank/DDBJ databases">
        <authorList>
            <person name="Domelevo Entfellner J.-B."/>
        </authorList>
    </citation>
    <scope>NUCLEOTIDE SEQUENCE</scope>
</reference>
<feature type="region of interest" description="Disordered" evidence="1">
    <location>
        <begin position="1"/>
        <end position="39"/>
    </location>
</feature>
<proteinExistence type="predicted"/>
<feature type="compositionally biased region" description="Basic and acidic residues" evidence="1">
    <location>
        <begin position="1"/>
        <end position="13"/>
    </location>
</feature>
<feature type="compositionally biased region" description="Polar residues" evidence="1">
    <location>
        <begin position="27"/>
        <end position="38"/>
    </location>
</feature>
<gene>
    <name evidence="2" type="ORF">AYBTSS11_LOCUS25972</name>
</gene>
<evidence type="ECO:0000256" key="1">
    <source>
        <dbReference type="SAM" id="MobiDB-lite"/>
    </source>
</evidence>
<dbReference type="EMBL" id="OY731406">
    <property type="protein sequence ID" value="CAJ1973905.1"/>
    <property type="molecule type" value="Genomic_DNA"/>
</dbReference>
<evidence type="ECO:0000313" key="3">
    <source>
        <dbReference type="Proteomes" id="UP001189624"/>
    </source>
</evidence>
<name>A0AA86T4N7_9FABA</name>
<keyword evidence="3" id="KW-1185">Reference proteome</keyword>